<comment type="caution">
    <text evidence="3">The sequence shown here is derived from an EMBL/GenBank/DDBJ whole genome shotgun (WGS) entry which is preliminary data.</text>
</comment>
<dbReference type="InterPro" id="IPR003141">
    <property type="entry name" value="Pol/His_phosphatase_N"/>
</dbReference>
<dbReference type="RefSeq" id="WP_345636880.1">
    <property type="nucleotide sequence ID" value="NZ_BAABJQ010000030.1"/>
</dbReference>
<proteinExistence type="predicted"/>
<sequence>MSSSVRNGVWRPEDRAASIYQYLPVEIDPGQHALRVELAYDRSAGVLDLGCLDPTGAFRGWSGGARDEFTIAETWSTPGYLPGPLPAGHWQVMLGLHRIPADGMPWQVTVSTSPEPGPAPEAAAPLAPWPERPARPGPPLPAPPGYRWLAGDLHAHSVHSDGSLTVSELARLAVSNGLDFLAVTDHNTVSHHPWLPDESGIVLLPGQEVTTTRGHANAYGDIGWVDFRLPAEEWLSIVDDRGGLMSINHPLAADMAWMHPLHGRPRLVEVWHSGWRDRTWGAPLSWLLAFDPDALPVGGSDFHSPSDGGPLGSPTTWVLCPVGDPREATVGVLLDALRTGPVAIGESPQGPALLRLGDELVAVGADGTLLTDFTGQRRRVIGDRVTFPAMPGPHWLEDERTQVLAIAG</sequence>
<organism evidence="3 4">
    <name type="scientific">Rugosimonospora acidiphila</name>
    <dbReference type="NCBI Taxonomy" id="556531"/>
    <lineage>
        <taxon>Bacteria</taxon>
        <taxon>Bacillati</taxon>
        <taxon>Actinomycetota</taxon>
        <taxon>Actinomycetes</taxon>
        <taxon>Micromonosporales</taxon>
        <taxon>Micromonosporaceae</taxon>
        <taxon>Rugosimonospora</taxon>
    </lineage>
</organism>
<dbReference type="SMART" id="SM00481">
    <property type="entry name" value="POLIIIAc"/>
    <property type="match status" value="1"/>
</dbReference>
<keyword evidence="4" id="KW-1185">Reference proteome</keyword>
<feature type="compositionally biased region" description="Pro residues" evidence="1">
    <location>
        <begin position="127"/>
        <end position="138"/>
    </location>
</feature>
<evidence type="ECO:0000313" key="3">
    <source>
        <dbReference type="EMBL" id="GAA5197546.1"/>
    </source>
</evidence>
<feature type="region of interest" description="Disordered" evidence="1">
    <location>
        <begin position="110"/>
        <end position="138"/>
    </location>
</feature>
<dbReference type="SUPFAM" id="SSF89550">
    <property type="entry name" value="PHP domain-like"/>
    <property type="match status" value="1"/>
</dbReference>
<dbReference type="PANTHER" id="PTHR42924">
    <property type="entry name" value="EXONUCLEASE"/>
    <property type="match status" value="1"/>
</dbReference>
<protein>
    <submittedName>
        <fullName evidence="3">CehA/McbA family metallohydrolase</fullName>
    </submittedName>
</protein>
<evidence type="ECO:0000259" key="2">
    <source>
        <dbReference type="SMART" id="SM00481"/>
    </source>
</evidence>
<dbReference type="Gene3D" id="3.20.20.140">
    <property type="entry name" value="Metal-dependent hydrolases"/>
    <property type="match status" value="1"/>
</dbReference>
<evidence type="ECO:0000256" key="1">
    <source>
        <dbReference type="SAM" id="MobiDB-lite"/>
    </source>
</evidence>
<dbReference type="Proteomes" id="UP001501570">
    <property type="component" value="Unassembled WGS sequence"/>
</dbReference>
<dbReference type="InterPro" id="IPR016195">
    <property type="entry name" value="Pol/histidinol_Pase-like"/>
</dbReference>
<dbReference type="NCBIfam" id="NF038032">
    <property type="entry name" value="CehA_McbA_metalo"/>
    <property type="match status" value="1"/>
</dbReference>
<gene>
    <name evidence="3" type="ORF">GCM10023322_69040</name>
</gene>
<dbReference type="InterPro" id="IPR052018">
    <property type="entry name" value="PHP_domain"/>
</dbReference>
<accession>A0ABP9SLP9</accession>
<feature type="domain" description="Polymerase/histidinol phosphatase N-terminal" evidence="2">
    <location>
        <begin position="151"/>
        <end position="213"/>
    </location>
</feature>
<name>A0ABP9SLP9_9ACTN</name>
<dbReference type="EMBL" id="BAABJQ010000030">
    <property type="protein sequence ID" value="GAA5197546.1"/>
    <property type="molecule type" value="Genomic_DNA"/>
</dbReference>
<reference evidence="4" key="1">
    <citation type="journal article" date="2019" name="Int. J. Syst. Evol. Microbiol.">
        <title>The Global Catalogue of Microorganisms (GCM) 10K type strain sequencing project: providing services to taxonomists for standard genome sequencing and annotation.</title>
        <authorList>
            <consortium name="The Broad Institute Genomics Platform"/>
            <consortium name="The Broad Institute Genome Sequencing Center for Infectious Disease"/>
            <person name="Wu L."/>
            <person name="Ma J."/>
        </authorList>
    </citation>
    <scope>NUCLEOTIDE SEQUENCE [LARGE SCALE GENOMIC DNA]</scope>
    <source>
        <strain evidence="4">JCM 18304</strain>
    </source>
</reference>
<dbReference type="PANTHER" id="PTHR42924:SF3">
    <property type="entry name" value="POLYMERASE_HISTIDINOL PHOSPHATASE N-TERMINAL DOMAIN-CONTAINING PROTEIN"/>
    <property type="match status" value="1"/>
</dbReference>
<evidence type="ECO:0000313" key="4">
    <source>
        <dbReference type="Proteomes" id="UP001501570"/>
    </source>
</evidence>